<protein>
    <submittedName>
        <fullName evidence="11">Amino acid/amide ABC transporter membrane protein 1, HAAT family</fullName>
    </submittedName>
</protein>
<comment type="subcellular location">
    <subcellularLocation>
        <location evidence="1">Cell membrane</location>
        <topology evidence="1">Multi-pass membrane protein</topology>
    </subcellularLocation>
</comment>
<dbReference type="AlphaFoldDB" id="A0A1H8CQ47"/>
<evidence type="ECO:0000313" key="12">
    <source>
        <dbReference type="Proteomes" id="UP000199158"/>
    </source>
</evidence>
<keyword evidence="6" id="KW-0029">Amino-acid transport</keyword>
<dbReference type="GO" id="GO:0042941">
    <property type="term" value="P:D-alanine transmembrane transport"/>
    <property type="evidence" value="ECO:0007669"/>
    <property type="project" value="TreeGrafter"/>
</dbReference>
<dbReference type="Proteomes" id="UP000199158">
    <property type="component" value="Unassembled WGS sequence"/>
</dbReference>
<evidence type="ECO:0000256" key="4">
    <source>
        <dbReference type="ARBA" id="ARBA00022519"/>
    </source>
</evidence>
<dbReference type="EMBL" id="FOCG01000002">
    <property type="protein sequence ID" value="SEM96247.1"/>
    <property type="molecule type" value="Genomic_DNA"/>
</dbReference>
<evidence type="ECO:0000256" key="1">
    <source>
        <dbReference type="ARBA" id="ARBA00004651"/>
    </source>
</evidence>
<dbReference type="GO" id="GO:0015192">
    <property type="term" value="F:L-phenylalanine transmembrane transporter activity"/>
    <property type="evidence" value="ECO:0007669"/>
    <property type="project" value="TreeGrafter"/>
</dbReference>
<feature type="transmembrane region" description="Helical" evidence="10">
    <location>
        <begin position="265"/>
        <end position="284"/>
    </location>
</feature>
<evidence type="ECO:0000256" key="2">
    <source>
        <dbReference type="ARBA" id="ARBA00022448"/>
    </source>
</evidence>
<accession>A0A1H8CQ47</accession>
<feature type="transmembrane region" description="Helical" evidence="10">
    <location>
        <begin position="236"/>
        <end position="259"/>
    </location>
</feature>
<feature type="transmembrane region" description="Helical" evidence="10">
    <location>
        <begin position="45"/>
        <end position="76"/>
    </location>
</feature>
<evidence type="ECO:0000256" key="3">
    <source>
        <dbReference type="ARBA" id="ARBA00022475"/>
    </source>
</evidence>
<dbReference type="RefSeq" id="WP_092755747.1">
    <property type="nucleotide sequence ID" value="NZ_FOCG01000002.1"/>
</dbReference>
<dbReference type="GO" id="GO:0005304">
    <property type="term" value="F:L-valine transmembrane transporter activity"/>
    <property type="evidence" value="ECO:0007669"/>
    <property type="project" value="TreeGrafter"/>
</dbReference>
<dbReference type="GO" id="GO:1903806">
    <property type="term" value="P:L-isoleucine import across plasma membrane"/>
    <property type="evidence" value="ECO:0007669"/>
    <property type="project" value="TreeGrafter"/>
</dbReference>
<dbReference type="GO" id="GO:0005886">
    <property type="term" value="C:plasma membrane"/>
    <property type="evidence" value="ECO:0007669"/>
    <property type="project" value="UniProtKB-SubCell"/>
</dbReference>
<keyword evidence="8 10" id="KW-0472">Membrane</keyword>
<keyword evidence="3" id="KW-1003">Cell membrane</keyword>
<evidence type="ECO:0000256" key="7">
    <source>
        <dbReference type="ARBA" id="ARBA00022989"/>
    </source>
</evidence>
<keyword evidence="7 10" id="KW-1133">Transmembrane helix</keyword>
<keyword evidence="4" id="KW-0997">Cell inner membrane</keyword>
<organism evidence="11 12">
    <name type="scientific">Hydrogenoanaerobacterium saccharovorans</name>
    <dbReference type="NCBI Taxonomy" id="474960"/>
    <lineage>
        <taxon>Bacteria</taxon>
        <taxon>Bacillati</taxon>
        <taxon>Bacillota</taxon>
        <taxon>Clostridia</taxon>
        <taxon>Eubacteriales</taxon>
        <taxon>Oscillospiraceae</taxon>
        <taxon>Hydrogenoanaerobacterium</taxon>
    </lineage>
</organism>
<sequence>MIIQQLFNGLALGMAYALIAVGYSLVFGILRLINFSHGSIYAFGAHMALLFVGMNFGILPAIALSILFTGLLGVVIDKTALEPLRKKNSIPIASLITTIGVSNIIQNLLMIFFGSEKKAFPAFFDFGMISLGSVQINSTQIIMCLVSLILLVFLTVIINKTKIGLAMRATEQNAKAASLMGINVNFVISFTFFLGGASAAIAGALISGYYQIIYPTMGFMVGLKAFAAAVLGGIGVLYGSVVGGLVVGVSESFAATFLGSTYRDSLAFIILIIVLIVKPTGLFGKKGITKV</sequence>
<dbReference type="GO" id="GO:0015190">
    <property type="term" value="F:L-leucine transmembrane transporter activity"/>
    <property type="evidence" value="ECO:0007669"/>
    <property type="project" value="TreeGrafter"/>
</dbReference>
<keyword evidence="2" id="KW-0813">Transport</keyword>
<comment type="similarity">
    <text evidence="9">Belongs to the binding-protein-dependent transport system permease family. LivHM subfamily.</text>
</comment>
<dbReference type="PANTHER" id="PTHR11795">
    <property type="entry name" value="BRANCHED-CHAIN AMINO ACID TRANSPORT SYSTEM PERMEASE PROTEIN LIVH"/>
    <property type="match status" value="1"/>
</dbReference>
<dbReference type="PANTHER" id="PTHR11795:SF371">
    <property type="entry name" value="HIGH-AFFINITY BRANCHED-CHAIN AMINO ACID TRANSPORT SYSTEM PERMEASE PROTEIN LIVH"/>
    <property type="match status" value="1"/>
</dbReference>
<evidence type="ECO:0000256" key="5">
    <source>
        <dbReference type="ARBA" id="ARBA00022692"/>
    </source>
</evidence>
<dbReference type="InterPro" id="IPR052157">
    <property type="entry name" value="BCAA_transport_permease"/>
</dbReference>
<gene>
    <name evidence="11" type="ORF">SAMN05216180_2231</name>
</gene>
<keyword evidence="12" id="KW-1185">Reference proteome</keyword>
<reference evidence="11 12" key="1">
    <citation type="submission" date="2016-10" db="EMBL/GenBank/DDBJ databases">
        <authorList>
            <person name="de Groot N.N."/>
        </authorList>
    </citation>
    <scope>NUCLEOTIDE SEQUENCE [LARGE SCALE GENOMIC DNA]</scope>
    <source>
        <strain evidence="11 12">CGMCC 1.5070</strain>
    </source>
</reference>
<feature type="transmembrane region" description="Helical" evidence="10">
    <location>
        <begin position="12"/>
        <end position="33"/>
    </location>
</feature>
<dbReference type="OrthoDB" id="9807115at2"/>
<evidence type="ECO:0000256" key="6">
    <source>
        <dbReference type="ARBA" id="ARBA00022970"/>
    </source>
</evidence>
<name>A0A1H8CQ47_9FIRM</name>
<proteinExistence type="inferred from homology"/>
<evidence type="ECO:0000256" key="9">
    <source>
        <dbReference type="ARBA" id="ARBA00037998"/>
    </source>
</evidence>
<dbReference type="InterPro" id="IPR001851">
    <property type="entry name" value="ABC_transp_permease"/>
</dbReference>
<keyword evidence="5 10" id="KW-0812">Transmembrane</keyword>
<dbReference type="GO" id="GO:0015188">
    <property type="term" value="F:L-isoleucine transmembrane transporter activity"/>
    <property type="evidence" value="ECO:0007669"/>
    <property type="project" value="TreeGrafter"/>
</dbReference>
<feature type="transmembrane region" description="Helical" evidence="10">
    <location>
        <begin position="179"/>
        <end position="206"/>
    </location>
</feature>
<evidence type="ECO:0000256" key="10">
    <source>
        <dbReference type="SAM" id="Phobius"/>
    </source>
</evidence>
<dbReference type="GO" id="GO:0015808">
    <property type="term" value="P:L-alanine transport"/>
    <property type="evidence" value="ECO:0007669"/>
    <property type="project" value="TreeGrafter"/>
</dbReference>
<dbReference type="STRING" id="474960.SAMN05216180_2231"/>
<evidence type="ECO:0000313" key="11">
    <source>
        <dbReference type="EMBL" id="SEM96247.1"/>
    </source>
</evidence>
<feature type="transmembrane region" description="Helical" evidence="10">
    <location>
        <begin position="134"/>
        <end position="158"/>
    </location>
</feature>
<feature type="transmembrane region" description="Helical" evidence="10">
    <location>
        <begin position="88"/>
        <end position="114"/>
    </location>
</feature>
<evidence type="ECO:0000256" key="8">
    <source>
        <dbReference type="ARBA" id="ARBA00023136"/>
    </source>
</evidence>
<dbReference type="CDD" id="cd06582">
    <property type="entry name" value="TM_PBP1_LivH_like"/>
    <property type="match status" value="1"/>
</dbReference>
<dbReference type="Pfam" id="PF02653">
    <property type="entry name" value="BPD_transp_2"/>
    <property type="match status" value="1"/>
</dbReference>